<gene>
    <name evidence="2" type="ORF">DFP95_11883</name>
</gene>
<dbReference type="OrthoDB" id="9810303at2"/>
<evidence type="ECO:0000259" key="1">
    <source>
        <dbReference type="Pfam" id="PF00535"/>
    </source>
</evidence>
<dbReference type="InterPro" id="IPR029044">
    <property type="entry name" value="Nucleotide-diphossugar_trans"/>
</dbReference>
<dbReference type="AlphaFoldDB" id="A0A3D9I2G5"/>
<dbReference type="InterPro" id="IPR001173">
    <property type="entry name" value="Glyco_trans_2-like"/>
</dbReference>
<dbReference type="CDD" id="cd04179">
    <property type="entry name" value="DPM_DPG-synthase_like"/>
    <property type="match status" value="1"/>
</dbReference>
<feature type="domain" description="Glycosyltransferase 2-like" evidence="1">
    <location>
        <begin position="9"/>
        <end position="166"/>
    </location>
</feature>
<dbReference type="Proteomes" id="UP000256869">
    <property type="component" value="Unassembled WGS sequence"/>
</dbReference>
<reference evidence="2 3" key="1">
    <citation type="submission" date="2018-07" db="EMBL/GenBank/DDBJ databases">
        <title>Genomic Encyclopedia of Type Strains, Phase III (KMG-III): the genomes of soil and plant-associated and newly described type strains.</title>
        <authorList>
            <person name="Whitman W."/>
        </authorList>
    </citation>
    <scope>NUCLEOTIDE SEQUENCE [LARGE SCALE GENOMIC DNA]</scope>
    <source>
        <strain evidence="2 3">CECT 8236</strain>
    </source>
</reference>
<accession>A0A3D9I2G5</accession>
<protein>
    <recommendedName>
        <fullName evidence="1">Glycosyltransferase 2-like domain-containing protein</fullName>
    </recommendedName>
</protein>
<dbReference type="GO" id="GO:0006487">
    <property type="term" value="P:protein N-linked glycosylation"/>
    <property type="evidence" value="ECO:0007669"/>
    <property type="project" value="TreeGrafter"/>
</dbReference>
<dbReference type="Pfam" id="PF00535">
    <property type="entry name" value="Glycos_transf_2"/>
    <property type="match status" value="1"/>
</dbReference>
<keyword evidence="3" id="KW-1185">Reference proteome</keyword>
<dbReference type="PANTHER" id="PTHR10859">
    <property type="entry name" value="GLYCOSYL TRANSFERASE"/>
    <property type="match status" value="1"/>
</dbReference>
<evidence type="ECO:0000313" key="3">
    <source>
        <dbReference type="Proteomes" id="UP000256869"/>
    </source>
</evidence>
<dbReference type="EMBL" id="QRDY01000018">
    <property type="protein sequence ID" value="RED55346.1"/>
    <property type="molecule type" value="Genomic_DNA"/>
</dbReference>
<dbReference type="PANTHER" id="PTHR10859:SF114">
    <property type="entry name" value="DOLICHOL-PHOSPHATE MANNOSYLTRANSFERASE"/>
    <property type="match status" value="1"/>
</dbReference>
<evidence type="ECO:0000313" key="2">
    <source>
        <dbReference type="EMBL" id="RED55346.1"/>
    </source>
</evidence>
<organism evidence="2 3">
    <name type="scientific">Cohnella lupini</name>
    <dbReference type="NCBI Taxonomy" id="1294267"/>
    <lineage>
        <taxon>Bacteria</taxon>
        <taxon>Bacillati</taxon>
        <taxon>Bacillota</taxon>
        <taxon>Bacilli</taxon>
        <taxon>Bacillales</taxon>
        <taxon>Paenibacillaceae</taxon>
        <taxon>Cohnella</taxon>
    </lineage>
</organism>
<sequence length="233" mass="25894">MTSDSSGICIVIPAFNEEISIPYVIHALLRRYPDFTVLVVNDGSSDLTAEVAAAAGARVVTLPHNLGIGGAVQTGYLYCARKGFKIAVQVDADGQHKPEELAKIIQPIVDGRADMVLGSRFLEKTSYRSTLGRRVGIFILSKLVSLFVRQSVTDPTSGFRAVNRRGIELFARDYSTDYPEVDSLVLLKKHRLRILEVPVEMDRRQAGRSSITPIRSMYYMLKVTLSIMIKSFR</sequence>
<proteinExistence type="predicted"/>
<dbReference type="RefSeq" id="WP_115994915.1">
    <property type="nucleotide sequence ID" value="NZ_QRDY01000018.1"/>
</dbReference>
<comment type="caution">
    <text evidence="2">The sequence shown here is derived from an EMBL/GenBank/DDBJ whole genome shotgun (WGS) entry which is preliminary data.</text>
</comment>
<dbReference type="SUPFAM" id="SSF53448">
    <property type="entry name" value="Nucleotide-diphospho-sugar transferases"/>
    <property type="match status" value="1"/>
</dbReference>
<name>A0A3D9I2G5_9BACL</name>
<dbReference type="Gene3D" id="3.90.550.10">
    <property type="entry name" value="Spore Coat Polysaccharide Biosynthesis Protein SpsA, Chain A"/>
    <property type="match status" value="1"/>
</dbReference>